<evidence type="ECO:0000256" key="7">
    <source>
        <dbReference type="ARBA" id="ARBA00035190"/>
    </source>
</evidence>
<dbReference type="InterPro" id="IPR021757">
    <property type="entry name" value="Ribosomal_mL46_N"/>
</dbReference>
<dbReference type="GO" id="GO:0003735">
    <property type="term" value="F:structural constituent of ribosome"/>
    <property type="evidence" value="ECO:0007669"/>
    <property type="project" value="InterPro"/>
</dbReference>
<sequence length="270" mass="30586">MASPSCLLCLNRCLQSHRTLWSRAKVLKGQVFQQVRHRSILYSAICVERHPIVTSVKSKVEENFSEVLSKIEEENSYLSDHEMRRMKEQRAAKSKQEVAEEDAPGAEAETVTALDLEDKWDSELKTFTAAPRSTPADLSGEQKSLGRKLDASLYLLVKQTVGGREHWVLPQASWAHGETLRQTAERALSSLCVDVQADVLGNAPVAVATYKPPEHDGEQAIKLFFYKAWHRGGDVNTKQGLVSDYAWITKDELKQFCHESYNRHLKKFIF</sequence>
<dbReference type="Gene3D" id="3.90.79.10">
    <property type="entry name" value="Nucleoside Triphosphate Pyrophosphohydrolase"/>
    <property type="match status" value="1"/>
</dbReference>
<evidence type="ECO:0000256" key="9">
    <source>
        <dbReference type="SAM" id="MobiDB-lite"/>
    </source>
</evidence>
<dbReference type="EMBL" id="RQTK01000539">
    <property type="protein sequence ID" value="RUS77985.1"/>
    <property type="molecule type" value="Genomic_DNA"/>
</dbReference>
<evidence type="ECO:0000256" key="4">
    <source>
        <dbReference type="ARBA" id="ARBA00022980"/>
    </source>
</evidence>
<gene>
    <name evidence="11" type="ORF">EGW08_014246</name>
</gene>
<dbReference type="GO" id="GO:0005743">
    <property type="term" value="C:mitochondrial inner membrane"/>
    <property type="evidence" value="ECO:0007669"/>
    <property type="project" value="UniProtKB-ARBA"/>
</dbReference>
<evidence type="ECO:0000256" key="5">
    <source>
        <dbReference type="ARBA" id="ARBA00023128"/>
    </source>
</evidence>
<dbReference type="CDD" id="cd04661">
    <property type="entry name" value="NUDIX_MRP_L46"/>
    <property type="match status" value="1"/>
</dbReference>
<evidence type="ECO:0000256" key="1">
    <source>
        <dbReference type="ARBA" id="ARBA00004173"/>
    </source>
</evidence>
<evidence type="ECO:0000313" key="11">
    <source>
        <dbReference type="EMBL" id="RUS77985.1"/>
    </source>
</evidence>
<dbReference type="STRING" id="188477.A0A3S0ZFX8"/>
<organism evidence="11 12">
    <name type="scientific">Elysia chlorotica</name>
    <name type="common">Eastern emerald elysia</name>
    <name type="synonym">Sea slug</name>
    <dbReference type="NCBI Taxonomy" id="188477"/>
    <lineage>
        <taxon>Eukaryota</taxon>
        <taxon>Metazoa</taxon>
        <taxon>Spiralia</taxon>
        <taxon>Lophotrochozoa</taxon>
        <taxon>Mollusca</taxon>
        <taxon>Gastropoda</taxon>
        <taxon>Heterobranchia</taxon>
        <taxon>Euthyneura</taxon>
        <taxon>Panpulmonata</taxon>
        <taxon>Sacoglossa</taxon>
        <taxon>Placobranchoidea</taxon>
        <taxon>Plakobranchidae</taxon>
        <taxon>Elysia</taxon>
    </lineage>
</organism>
<keyword evidence="5" id="KW-0496">Mitochondrion</keyword>
<comment type="subcellular location">
    <subcellularLocation>
        <location evidence="1">Mitochondrion</location>
    </subcellularLocation>
</comment>
<dbReference type="OrthoDB" id="194611at2759"/>
<evidence type="ECO:0000256" key="6">
    <source>
        <dbReference type="ARBA" id="ARBA00023274"/>
    </source>
</evidence>
<reference evidence="11 12" key="1">
    <citation type="submission" date="2019-01" db="EMBL/GenBank/DDBJ databases">
        <title>A draft genome assembly of the solar-powered sea slug Elysia chlorotica.</title>
        <authorList>
            <person name="Cai H."/>
            <person name="Li Q."/>
            <person name="Fang X."/>
            <person name="Li J."/>
            <person name="Curtis N.E."/>
            <person name="Altenburger A."/>
            <person name="Shibata T."/>
            <person name="Feng M."/>
            <person name="Maeda T."/>
            <person name="Schwartz J.A."/>
            <person name="Shigenobu S."/>
            <person name="Lundholm N."/>
            <person name="Nishiyama T."/>
            <person name="Yang H."/>
            <person name="Hasebe M."/>
            <person name="Li S."/>
            <person name="Pierce S.K."/>
            <person name="Wang J."/>
        </authorList>
    </citation>
    <scope>NUCLEOTIDE SEQUENCE [LARGE SCALE GENOMIC DNA]</scope>
    <source>
        <strain evidence="11">EC2010</strain>
        <tissue evidence="11">Whole organism of an adult</tissue>
    </source>
</reference>
<dbReference type="InterPro" id="IPR015797">
    <property type="entry name" value="NUDIX_hydrolase-like_dom_sf"/>
</dbReference>
<dbReference type="Proteomes" id="UP000271974">
    <property type="component" value="Unassembled WGS sequence"/>
</dbReference>
<accession>A0A3S0ZFX8</accession>
<dbReference type="AlphaFoldDB" id="A0A3S0ZFX8"/>
<dbReference type="FunFam" id="3.90.79.10:FF:000018">
    <property type="entry name" value="39S ribosomal protein L46, mitochondrial"/>
    <property type="match status" value="1"/>
</dbReference>
<keyword evidence="12" id="KW-1185">Reference proteome</keyword>
<feature type="compositionally biased region" description="Basic and acidic residues" evidence="9">
    <location>
        <begin position="87"/>
        <end position="98"/>
    </location>
</feature>
<keyword evidence="4" id="KW-0689">Ribosomal protein</keyword>
<evidence type="ECO:0000259" key="10">
    <source>
        <dbReference type="Pfam" id="PF11788"/>
    </source>
</evidence>
<keyword evidence="3" id="KW-0809">Transit peptide</keyword>
<dbReference type="PANTHER" id="PTHR13124:SF12">
    <property type="entry name" value="LARGE RIBOSOMAL SUBUNIT PROTEIN ML46"/>
    <property type="match status" value="1"/>
</dbReference>
<name>A0A3S0ZFX8_ELYCH</name>
<evidence type="ECO:0000256" key="8">
    <source>
        <dbReference type="ARBA" id="ARBA00035534"/>
    </source>
</evidence>
<evidence type="ECO:0000313" key="12">
    <source>
        <dbReference type="Proteomes" id="UP000271974"/>
    </source>
</evidence>
<comment type="similarity">
    <text evidence="2">Belongs to the mitochondrion-specific ribosomal protein mL46 family.</text>
</comment>
<keyword evidence="6" id="KW-0687">Ribonucleoprotein</keyword>
<evidence type="ECO:0000256" key="2">
    <source>
        <dbReference type="ARBA" id="ARBA00009070"/>
    </source>
</evidence>
<protein>
    <recommendedName>
        <fullName evidence="7">Large ribosomal subunit protein mL46</fullName>
    </recommendedName>
    <alternativeName>
        <fullName evidence="8">39S ribosomal protein L46, mitochondrial</fullName>
    </alternativeName>
</protein>
<feature type="region of interest" description="Disordered" evidence="9">
    <location>
        <begin position="87"/>
        <end position="109"/>
    </location>
</feature>
<dbReference type="PANTHER" id="PTHR13124">
    <property type="entry name" value="39S RIBOSOMAL PROTEIN L46, MITOCHONDRIAL PRECURSOR-RELATED"/>
    <property type="match status" value="1"/>
</dbReference>
<comment type="caution">
    <text evidence="11">The sequence shown here is derived from an EMBL/GenBank/DDBJ whole genome shotgun (WGS) entry which is preliminary data.</text>
</comment>
<dbReference type="SUPFAM" id="SSF55811">
    <property type="entry name" value="Nudix"/>
    <property type="match status" value="1"/>
</dbReference>
<dbReference type="GO" id="GO:0005762">
    <property type="term" value="C:mitochondrial large ribosomal subunit"/>
    <property type="evidence" value="ECO:0007669"/>
    <property type="project" value="TreeGrafter"/>
</dbReference>
<evidence type="ECO:0000256" key="3">
    <source>
        <dbReference type="ARBA" id="ARBA00022946"/>
    </source>
</evidence>
<dbReference type="Pfam" id="PF11788">
    <property type="entry name" value="MRP-L46"/>
    <property type="match status" value="1"/>
</dbReference>
<dbReference type="InterPro" id="IPR033650">
    <property type="entry name" value="Ribosomal_mL46_NUDIX"/>
</dbReference>
<proteinExistence type="inferred from homology"/>
<dbReference type="InterPro" id="IPR040008">
    <property type="entry name" value="Ribosomal_mL46"/>
</dbReference>
<feature type="domain" description="Large ribosomal subunit protein mL46 N-terminal" evidence="10">
    <location>
        <begin position="41"/>
        <end position="137"/>
    </location>
</feature>
<feature type="non-terminal residue" evidence="11">
    <location>
        <position position="270"/>
    </location>
</feature>